<evidence type="ECO:0000256" key="5">
    <source>
        <dbReference type="HAMAP-Rule" id="MF_00376"/>
    </source>
</evidence>
<keyword evidence="7" id="KW-0812">Transmembrane</keyword>
<dbReference type="AlphaFoldDB" id="A0A5E6MAG4"/>
<evidence type="ECO:0000313" key="8">
    <source>
        <dbReference type="EMBL" id="VVM05303.1"/>
    </source>
</evidence>
<organism evidence="8 9">
    <name type="scientific">Methylacidimicrobium cyclopophantes</name>
    <dbReference type="NCBI Taxonomy" id="1041766"/>
    <lineage>
        <taxon>Bacteria</taxon>
        <taxon>Pseudomonadati</taxon>
        <taxon>Verrucomicrobiota</taxon>
        <taxon>Methylacidimicrobium</taxon>
    </lineage>
</organism>
<evidence type="ECO:0000256" key="3">
    <source>
        <dbReference type="ARBA" id="ARBA00022840"/>
    </source>
</evidence>
<keyword evidence="5 8" id="KW-0418">Kinase</keyword>
<evidence type="ECO:0000256" key="1">
    <source>
        <dbReference type="ARBA" id="ARBA00009018"/>
    </source>
</evidence>
<keyword evidence="7" id="KW-0472">Membrane</keyword>
<dbReference type="UniPathway" id="UPA00241">
    <property type="reaction ID" value="UER00356"/>
</dbReference>
<comment type="function">
    <text evidence="5">Catalyzes the phosphorylation of the 3'-hydroxyl group of dephosphocoenzyme A to form coenzyme A.</text>
</comment>
<comment type="pathway">
    <text evidence="5">Cofactor biosynthesis; coenzyme A biosynthesis; CoA from (R)-pantothenate: step 5/5.</text>
</comment>
<evidence type="ECO:0000313" key="9">
    <source>
        <dbReference type="Proteomes" id="UP000381693"/>
    </source>
</evidence>
<protein>
    <recommendedName>
        <fullName evidence="5 6">Dephospho-CoA kinase</fullName>
        <ecNumber evidence="5 6">2.7.1.24</ecNumber>
    </recommendedName>
    <alternativeName>
        <fullName evidence="5">Dephosphocoenzyme A kinase</fullName>
    </alternativeName>
</protein>
<dbReference type="PANTHER" id="PTHR10695:SF46">
    <property type="entry name" value="BIFUNCTIONAL COENZYME A SYNTHASE-RELATED"/>
    <property type="match status" value="1"/>
</dbReference>
<dbReference type="GO" id="GO:0005524">
    <property type="term" value="F:ATP binding"/>
    <property type="evidence" value="ECO:0007669"/>
    <property type="project" value="UniProtKB-UniRule"/>
</dbReference>
<dbReference type="EMBL" id="CABFUZ020000083">
    <property type="protein sequence ID" value="VVM05303.1"/>
    <property type="molecule type" value="Genomic_DNA"/>
</dbReference>
<comment type="catalytic activity">
    <reaction evidence="5">
        <text>3'-dephospho-CoA + ATP = ADP + CoA + H(+)</text>
        <dbReference type="Rhea" id="RHEA:18245"/>
        <dbReference type="ChEBI" id="CHEBI:15378"/>
        <dbReference type="ChEBI" id="CHEBI:30616"/>
        <dbReference type="ChEBI" id="CHEBI:57287"/>
        <dbReference type="ChEBI" id="CHEBI:57328"/>
        <dbReference type="ChEBI" id="CHEBI:456216"/>
        <dbReference type="EC" id="2.7.1.24"/>
    </reaction>
</comment>
<evidence type="ECO:0000256" key="2">
    <source>
        <dbReference type="ARBA" id="ARBA00022741"/>
    </source>
</evidence>
<sequence length="218" mass="24555">MDRPETNGVVGNLSFLFFMPALYIGLTGGIAAGKSTTSELLRRAGWFVVDCDEIARELLAPGEKTWQKLVDAFGEQILNVDKTIDRRKLGSMVFRCSQLRETLNELTHPAIAERWRKEVKDFRARNPNGKIAVSVPLLYEVALEGEFERILCVGCSYATQVRRLLARGLEREEAEARIRSQWPIEKKAARSDALLWNDGSLKLLEQQLSRFVLACAAS</sequence>
<feature type="transmembrane region" description="Helical" evidence="7">
    <location>
        <begin position="12"/>
        <end position="33"/>
    </location>
</feature>
<reference evidence="8" key="1">
    <citation type="submission" date="2019-09" db="EMBL/GenBank/DDBJ databases">
        <authorList>
            <person name="Cremers G."/>
        </authorList>
    </citation>
    <scope>NUCLEOTIDE SEQUENCE [LARGE SCALE GENOMIC DNA]</scope>
    <source>
        <strain evidence="8">3B</strain>
    </source>
</reference>
<evidence type="ECO:0000256" key="7">
    <source>
        <dbReference type="SAM" id="Phobius"/>
    </source>
</evidence>
<evidence type="ECO:0000256" key="6">
    <source>
        <dbReference type="NCBIfam" id="TIGR00152"/>
    </source>
</evidence>
<comment type="similarity">
    <text evidence="1 5">Belongs to the CoaE family.</text>
</comment>
<dbReference type="EC" id="2.7.1.24" evidence="5 6"/>
<dbReference type="HAMAP" id="MF_00376">
    <property type="entry name" value="Dephospho_CoA_kinase"/>
    <property type="match status" value="1"/>
</dbReference>
<dbReference type="InterPro" id="IPR001977">
    <property type="entry name" value="Depp_CoAkinase"/>
</dbReference>
<name>A0A5E6MAG4_9BACT</name>
<keyword evidence="4 5" id="KW-0173">Coenzyme A biosynthesis</keyword>
<comment type="caution">
    <text evidence="8">The sequence shown here is derived from an EMBL/GenBank/DDBJ whole genome shotgun (WGS) entry which is preliminary data.</text>
</comment>
<keyword evidence="5 8" id="KW-0808">Transferase</keyword>
<dbReference type="Gene3D" id="3.40.50.300">
    <property type="entry name" value="P-loop containing nucleotide triphosphate hydrolases"/>
    <property type="match status" value="1"/>
</dbReference>
<feature type="binding site" evidence="5">
    <location>
        <begin position="31"/>
        <end position="36"/>
    </location>
    <ligand>
        <name>ATP</name>
        <dbReference type="ChEBI" id="CHEBI:30616"/>
    </ligand>
</feature>
<keyword evidence="3 5" id="KW-0067">ATP-binding</keyword>
<keyword evidence="5" id="KW-0963">Cytoplasm</keyword>
<dbReference type="CDD" id="cd02022">
    <property type="entry name" value="DPCK"/>
    <property type="match status" value="1"/>
</dbReference>
<proteinExistence type="inferred from homology"/>
<keyword evidence="9" id="KW-1185">Reference proteome</keyword>
<evidence type="ECO:0000256" key="4">
    <source>
        <dbReference type="ARBA" id="ARBA00022993"/>
    </source>
</evidence>
<dbReference type="GO" id="GO:0005737">
    <property type="term" value="C:cytoplasm"/>
    <property type="evidence" value="ECO:0007669"/>
    <property type="project" value="UniProtKB-SubCell"/>
</dbReference>
<comment type="subcellular location">
    <subcellularLocation>
        <location evidence="5">Cytoplasm</location>
    </subcellularLocation>
</comment>
<keyword evidence="2 5" id="KW-0547">Nucleotide-binding</keyword>
<dbReference type="PROSITE" id="PS51219">
    <property type="entry name" value="DPCK"/>
    <property type="match status" value="1"/>
</dbReference>
<dbReference type="GO" id="GO:0004140">
    <property type="term" value="F:dephospho-CoA kinase activity"/>
    <property type="evidence" value="ECO:0007669"/>
    <property type="project" value="UniProtKB-UniRule"/>
</dbReference>
<dbReference type="InterPro" id="IPR027417">
    <property type="entry name" value="P-loop_NTPase"/>
</dbReference>
<accession>A0A5E6MAG4</accession>
<dbReference type="GO" id="GO:0015937">
    <property type="term" value="P:coenzyme A biosynthetic process"/>
    <property type="evidence" value="ECO:0007669"/>
    <property type="project" value="UniProtKB-UniRule"/>
</dbReference>
<gene>
    <name evidence="5 8" type="primary">coaE</name>
    <name evidence="8" type="ORF">MAMC_00505</name>
</gene>
<dbReference type="Pfam" id="PF01121">
    <property type="entry name" value="CoaE"/>
    <property type="match status" value="1"/>
</dbReference>
<dbReference type="PANTHER" id="PTHR10695">
    <property type="entry name" value="DEPHOSPHO-COA KINASE-RELATED"/>
    <property type="match status" value="1"/>
</dbReference>
<dbReference type="Proteomes" id="UP000381693">
    <property type="component" value="Unassembled WGS sequence"/>
</dbReference>
<dbReference type="NCBIfam" id="TIGR00152">
    <property type="entry name" value="dephospho-CoA kinase"/>
    <property type="match status" value="1"/>
</dbReference>
<dbReference type="SUPFAM" id="SSF52540">
    <property type="entry name" value="P-loop containing nucleoside triphosphate hydrolases"/>
    <property type="match status" value="1"/>
</dbReference>
<keyword evidence="7" id="KW-1133">Transmembrane helix</keyword>